<dbReference type="EMBL" id="ADAS02000056">
    <property type="protein sequence ID" value="OAV92985.1"/>
    <property type="molecule type" value="Genomic_DNA"/>
</dbReference>
<accession>A0A180GJY5</accession>
<organism evidence="2">
    <name type="scientific">Puccinia triticina (isolate 1-1 / race 1 (BBBD))</name>
    <name type="common">Brown leaf rust fungus</name>
    <dbReference type="NCBI Taxonomy" id="630390"/>
    <lineage>
        <taxon>Eukaryota</taxon>
        <taxon>Fungi</taxon>
        <taxon>Dikarya</taxon>
        <taxon>Basidiomycota</taxon>
        <taxon>Pucciniomycotina</taxon>
        <taxon>Pucciniomycetes</taxon>
        <taxon>Pucciniales</taxon>
        <taxon>Pucciniaceae</taxon>
        <taxon>Puccinia</taxon>
    </lineage>
</organism>
<dbReference type="VEuPathDB" id="FungiDB:PTTG_02801"/>
<keyword evidence="4" id="KW-1185">Reference proteome</keyword>
<evidence type="ECO:0000313" key="4">
    <source>
        <dbReference type="Proteomes" id="UP000005240"/>
    </source>
</evidence>
<evidence type="ECO:0000256" key="1">
    <source>
        <dbReference type="SAM" id="MobiDB-lite"/>
    </source>
</evidence>
<evidence type="ECO:0000313" key="2">
    <source>
        <dbReference type="EMBL" id="OAV92985.1"/>
    </source>
</evidence>
<sequence>MPSDFATQIGVTRLPNLTGDGRDGFPSRAQHDWCVAQYLGEMCEKKRGKALIDKNLYDRILAVCFDDSNKKTETAQFRWWVRRTFKLYSEPHGHYLMHENRPIAVKEQIYDILVYAHAECGHGGRDKTSAAVRRYFSWIPKDVVSRFVSVCPGCHARTQKDDEYFSNKGIDGYYPVHDKVRQMSIDSRRSSVDDYKNTSPYQPLLAAGMVKILKAVEGARAFHPLAEQNSLLYAPSASASAVQTSYLPVPGTHLLPFPSASNCPSPLSLPQTPLGSITSPASFSSGVEVSTADVYRESFPALNQAFGSSYLHFPHSLGVPAYVNSQPRSLSLPVGGLNELEQAPGSSNPEKLSGRVVNARSKSQCSPFPYIAKPSRPSVGRKMSSKSREYKKTALAESFTPSADIYCSTSYYGSQSSSAQSLSNSEDDGNSKSTFSSPPTDQSILQHQETFQDYSLSQSSSQDLENLQSLDIHAQVGPFGEYTPEHSVPDFSALHNFPPSQMSYMDQYNGDAFLGAVQVPEGWNAGHDGVCDFMLPDLLNSQIFDNSSPTDYCTLVSLQTPGVGPSDALGHEAHLLQSSTNFPPLDSWSSDAASQQELYNNITDPCYQTLYLPINQADADLFQMGTQSLPSDTDTLQHQALNFSNNESSKNFSNIEPSSSNLPPNSLGINFSDDFQFGTNQIY</sequence>
<evidence type="ECO:0000313" key="3">
    <source>
        <dbReference type="EnsemblFungi" id="PTTG_02801-t43_1-p1"/>
    </source>
</evidence>
<feature type="compositionally biased region" description="Polar residues" evidence="1">
    <location>
        <begin position="431"/>
        <end position="442"/>
    </location>
</feature>
<feature type="region of interest" description="Disordered" evidence="1">
    <location>
        <begin position="340"/>
        <end position="360"/>
    </location>
</feature>
<name>A0A180GJY5_PUCT1</name>
<protein>
    <submittedName>
        <fullName evidence="3">Integrase_H2C2 domain-containing protein</fullName>
    </submittedName>
</protein>
<feature type="region of interest" description="Disordered" evidence="1">
    <location>
        <begin position="417"/>
        <end position="442"/>
    </location>
</feature>
<feature type="region of interest" description="Disordered" evidence="1">
    <location>
        <begin position="367"/>
        <end position="386"/>
    </location>
</feature>
<reference evidence="3" key="4">
    <citation type="submission" date="2025-05" db="UniProtKB">
        <authorList>
            <consortium name="EnsemblFungi"/>
        </authorList>
    </citation>
    <scope>IDENTIFICATION</scope>
    <source>
        <strain evidence="3">isolate 1-1 / race 1 (BBBD)</strain>
    </source>
</reference>
<dbReference type="OrthoDB" id="2499658at2759"/>
<dbReference type="AlphaFoldDB" id="A0A180GJY5"/>
<reference evidence="3 4" key="3">
    <citation type="journal article" date="2017" name="G3 (Bethesda)">
        <title>Comparative analysis highlights variable genome content of wheat rusts and divergence of the mating loci.</title>
        <authorList>
            <person name="Cuomo C.A."/>
            <person name="Bakkeren G."/>
            <person name="Khalil H.B."/>
            <person name="Panwar V."/>
            <person name="Joly D."/>
            <person name="Linning R."/>
            <person name="Sakthikumar S."/>
            <person name="Song X."/>
            <person name="Adiconis X."/>
            <person name="Fan L."/>
            <person name="Goldberg J.M."/>
            <person name="Levin J.Z."/>
            <person name="Young S."/>
            <person name="Zeng Q."/>
            <person name="Anikster Y."/>
            <person name="Bruce M."/>
            <person name="Wang M."/>
            <person name="Yin C."/>
            <person name="McCallum B."/>
            <person name="Szabo L.J."/>
            <person name="Hulbert S."/>
            <person name="Chen X."/>
            <person name="Fellers J.P."/>
        </authorList>
    </citation>
    <scope>NUCLEOTIDE SEQUENCE</scope>
    <source>
        <strain evidence="3">isolate 1-1 / race 1 (BBBD)</strain>
        <strain evidence="4">Isolate 1-1 / race 1 (BBBD)</strain>
    </source>
</reference>
<proteinExistence type="predicted"/>
<dbReference type="Proteomes" id="UP000005240">
    <property type="component" value="Unassembled WGS sequence"/>
</dbReference>
<reference evidence="2" key="2">
    <citation type="submission" date="2016-05" db="EMBL/GenBank/DDBJ databases">
        <title>Comparative analysis highlights variable genome content of wheat rusts and divergence of the mating loci.</title>
        <authorList>
            <person name="Cuomo C.A."/>
            <person name="Bakkeren G."/>
            <person name="Szabo L."/>
            <person name="Khalil H."/>
            <person name="Joly D."/>
            <person name="Goldberg J."/>
            <person name="Young S."/>
            <person name="Zeng Q."/>
            <person name="Fellers J."/>
        </authorList>
    </citation>
    <scope>NUCLEOTIDE SEQUENCE [LARGE SCALE GENOMIC DNA]</scope>
    <source>
        <strain evidence="2">1-1 BBBD Race 1</strain>
    </source>
</reference>
<reference evidence="2" key="1">
    <citation type="submission" date="2009-11" db="EMBL/GenBank/DDBJ databases">
        <authorList>
            <consortium name="The Broad Institute Genome Sequencing Platform"/>
            <person name="Ward D."/>
            <person name="Feldgarden M."/>
            <person name="Earl A."/>
            <person name="Young S.K."/>
            <person name="Zeng Q."/>
            <person name="Koehrsen M."/>
            <person name="Alvarado L."/>
            <person name="Berlin A."/>
            <person name="Bochicchio J."/>
            <person name="Borenstein D."/>
            <person name="Chapman S.B."/>
            <person name="Chen Z."/>
            <person name="Engels R."/>
            <person name="Freedman E."/>
            <person name="Gellesch M."/>
            <person name="Goldberg J."/>
            <person name="Griggs A."/>
            <person name="Gujja S."/>
            <person name="Heilman E."/>
            <person name="Heiman D."/>
            <person name="Hepburn T."/>
            <person name="Howarth C."/>
            <person name="Jen D."/>
            <person name="Larson L."/>
            <person name="Lewis B."/>
            <person name="Mehta T."/>
            <person name="Park D."/>
            <person name="Pearson M."/>
            <person name="Roberts A."/>
            <person name="Saif S."/>
            <person name="Shea T."/>
            <person name="Shenoy N."/>
            <person name="Sisk P."/>
            <person name="Stolte C."/>
            <person name="Sykes S."/>
            <person name="Thomson T."/>
            <person name="Walk T."/>
            <person name="White J."/>
            <person name="Yandava C."/>
            <person name="Izard J."/>
            <person name="Baranova O.V."/>
            <person name="Blanton J.M."/>
            <person name="Tanner A.C."/>
            <person name="Dewhirst F.E."/>
            <person name="Haas B."/>
            <person name="Nusbaum C."/>
            <person name="Birren B."/>
        </authorList>
    </citation>
    <scope>NUCLEOTIDE SEQUENCE [LARGE SCALE GENOMIC DNA]</scope>
    <source>
        <strain evidence="2">1-1 BBBD Race 1</strain>
    </source>
</reference>
<dbReference type="STRING" id="630390.A0A180GJY5"/>
<gene>
    <name evidence="2" type="ORF">PTTG_02801</name>
</gene>
<dbReference type="EnsemblFungi" id="PTTG_02801-t43_1">
    <property type="protein sequence ID" value="PTTG_02801-t43_1-p1"/>
    <property type="gene ID" value="PTTG_02801"/>
</dbReference>